<organism evidence="2 3">
    <name type="scientific">Pelomonas nitida</name>
    <dbReference type="NCBI Taxonomy" id="3299027"/>
    <lineage>
        <taxon>Bacteria</taxon>
        <taxon>Pseudomonadati</taxon>
        <taxon>Pseudomonadota</taxon>
        <taxon>Betaproteobacteria</taxon>
        <taxon>Burkholderiales</taxon>
        <taxon>Sphaerotilaceae</taxon>
        <taxon>Roseateles</taxon>
    </lineage>
</organism>
<feature type="transmembrane region" description="Helical" evidence="1">
    <location>
        <begin position="23"/>
        <end position="43"/>
    </location>
</feature>
<keyword evidence="1" id="KW-0472">Membrane</keyword>
<proteinExistence type="predicted"/>
<feature type="transmembrane region" description="Helical" evidence="1">
    <location>
        <begin position="310"/>
        <end position="334"/>
    </location>
</feature>
<gene>
    <name evidence="2" type="ORF">ACG00X_10805</name>
</gene>
<accession>A0ABW7G5W5</accession>
<evidence type="ECO:0000313" key="3">
    <source>
        <dbReference type="Proteomes" id="UP001606305"/>
    </source>
</evidence>
<feature type="transmembrane region" description="Helical" evidence="1">
    <location>
        <begin position="178"/>
        <end position="200"/>
    </location>
</feature>
<comment type="caution">
    <text evidence="2">The sequence shown here is derived from an EMBL/GenBank/DDBJ whole genome shotgun (WGS) entry which is preliminary data.</text>
</comment>
<name>A0ABW7G5W5_9BURK</name>
<dbReference type="RefSeq" id="WP_394488162.1">
    <property type="nucleotide sequence ID" value="NZ_JBIGIA010000007.1"/>
</dbReference>
<feature type="transmembrane region" description="Helical" evidence="1">
    <location>
        <begin position="371"/>
        <end position="388"/>
    </location>
</feature>
<dbReference type="EMBL" id="JBIGIA010000007">
    <property type="protein sequence ID" value="MFG6457321.1"/>
    <property type="molecule type" value="Genomic_DNA"/>
</dbReference>
<protein>
    <recommendedName>
        <fullName evidence="4">ABC transporter permease</fullName>
    </recommendedName>
</protein>
<evidence type="ECO:0000256" key="1">
    <source>
        <dbReference type="SAM" id="Phobius"/>
    </source>
</evidence>
<keyword evidence="1" id="KW-0812">Transmembrane</keyword>
<feature type="transmembrane region" description="Helical" evidence="1">
    <location>
        <begin position="282"/>
        <end position="304"/>
    </location>
</feature>
<feature type="transmembrane region" description="Helical" evidence="1">
    <location>
        <begin position="451"/>
        <end position="469"/>
    </location>
</feature>
<feature type="transmembrane region" description="Helical" evidence="1">
    <location>
        <begin position="423"/>
        <end position="445"/>
    </location>
</feature>
<evidence type="ECO:0008006" key="4">
    <source>
        <dbReference type="Google" id="ProtNLM"/>
    </source>
</evidence>
<feature type="transmembrane region" description="Helical" evidence="1">
    <location>
        <begin position="140"/>
        <end position="158"/>
    </location>
</feature>
<reference evidence="2 3" key="1">
    <citation type="submission" date="2024-09" db="EMBL/GenBank/DDBJ databases">
        <title>Novel species of the genus Pelomonas and Roseateles isolated from streams.</title>
        <authorList>
            <person name="Lu H."/>
        </authorList>
    </citation>
    <scope>NUCLEOTIDE SEQUENCE [LARGE SCALE GENOMIC DNA]</scope>
    <source>
        <strain evidence="2 3">BYS96W</strain>
    </source>
</reference>
<dbReference type="Proteomes" id="UP001606305">
    <property type="component" value="Unassembled WGS sequence"/>
</dbReference>
<feature type="transmembrane region" description="Helical" evidence="1">
    <location>
        <begin position="49"/>
        <end position="72"/>
    </location>
</feature>
<keyword evidence="3" id="KW-1185">Reference proteome</keyword>
<keyword evidence="1" id="KW-1133">Transmembrane helix</keyword>
<evidence type="ECO:0000313" key="2">
    <source>
        <dbReference type="EMBL" id="MFG6457321.1"/>
    </source>
</evidence>
<sequence>MNAVQLAQIALAPWRQRDRDSPWGRRLIAALLALGAIAAVIFLPPAAKWRAVPCLMILVLMGGWMALGANLQEQNHPTAAHCVPGHLAALRRAALLCWAGCTALVSLLLWLIIPGTSHGALILLGTSAVATFLLWSTRLWWLCLLLLFTWQPLLLWAAEPLAPLGRAIAALWQANTAGMLLLSLLAQGWIVASAFAGGGARHQSRYTRQSIMRNAMRMRAQGGQVPAAAAWGNQLAWIFRPFERLFQAWQQRLVARADNSNLHNVMARAAIVLHGQQHWLKLVMGIAAMVGLALLAFIGFWLVYRFDMAAMLVAGSFGIGMAIANIGLNPAFALPTALWHSRREQALLRLLPGMPQGEALNRAVARLQWRNFLAAWLLCELALAALAACSDKSLMLYLPLAALPCAALSLTRRPATMRPVTPMTVVVPVFASMALWGGLLVLVQLLGVPPWLVAATVVIVSALLLAWRWRRLVAAPVALPAGRLG</sequence>
<feature type="transmembrane region" description="Helical" evidence="1">
    <location>
        <begin position="93"/>
        <end position="113"/>
    </location>
</feature>
<feature type="transmembrane region" description="Helical" evidence="1">
    <location>
        <begin position="394"/>
        <end position="411"/>
    </location>
</feature>
<feature type="transmembrane region" description="Helical" evidence="1">
    <location>
        <begin position="119"/>
        <end position="135"/>
    </location>
</feature>